<dbReference type="AlphaFoldDB" id="A0A816ELY6"/>
<proteinExistence type="predicted"/>
<keyword evidence="2" id="KW-1185">Reference proteome</keyword>
<reference evidence="1" key="1">
    <citation type="submission" date="2021-02" db="EMBL/GenBank/DDBJ databases">
        <authorList>
            <person name="Nowell W R."/>
        </authorList>
    </citation>
    <scope>NUCLEOTIDE SEQUENCE</scope>
</reference>
<protein>
    <submittedName>
        <fullName evidence="1">Uncharacterized protein</fullName>
    </submittedName>
</protein>
<gene>
    <name evidence="1" type="ORF">JXQ802_LOCUS54338</name>
</gene>
<accession>A0A816ELY6</accession>
<evidence type="ECO:0000313" key="2">
    <source>
        <dbReference type="Proteomes" id="UP000663870"/>
    </source>
</evidence>
<dbReference type="Proteomes" id="UP000663870">
    <property type="component" value="Unassembled WGS sequence"/>
</dbReference>
<sequence>SIEQFSAKTNRTTFSIT</sequence>
<name>A0A816ELY6_9BILA</name>
<organism evidence="1 2">
    <name type="scientific">Rotaria sordida</name>
    <dbReference type="NCBI Taxonomy" id="392033"/>
    <lineage>
        <taxon>Eukaryota</taxon>
        <taxon>Metazoa</taxon>
        <taxon>Spiralia</taxon>
        <taxon>Gnathifera</taxon>
        <taxon>Rotifera</taxon>
        <taxon>Eurotatoria</taxon>
        <taxon>Bdelloidea</taxon>
        <taxon>Philodinida</taxon>
        <taxon>Philodinidae</taxon>
        <taxon>Rotaria</taxon>
    </lineage>
</organism>
<feature type="non-terminal residue" evidence="1">
    <location>
        <position position="1"/>
    </location>
</feature>
<evidence type="ECO:0000313" key="1">
    <source>
        <dbReference type="EMBL" id="CAF1649266.1"/>
    </source>
</evidence>
<dbReference type="EMBL" id="CAJNOL010010372">
    <property type="protein sequence ID" value="CAF1649266.1"/>
    <property type="molecule type" value="Genomic_DNA"/>
</dbReference>
<comment type="caution">
    <text evidence="1">The sequence shown here is derived from an EMBL/GenBank/DDBJ whole genome shotgun (WGS) entry which is preliminary data.</text>
</comment>